<dbReference type="OrthoDB" id="5873437at2759"/>
<keyword evidence="2" id="KW-1185">Reference proteome</keyword>
<gene>
    <name evidence="1" type="primary">Acey_s0045.g1177</name>
    <name evidence="1" type="ORF">Y032_0045g1177</name>
</gene>
<dbReference type="EMBL" id="JARK01001381">
    <property type="protein sequence ID" value="EYC12953.1"/>
    <property type="molecule type" value="Genomic_DNA"/>
</dbReference>
<sequence length="230" mass="27451">MYEDIALLKKMDRFDDCTIAAGRGRGIRREHAPSERVEQVPPRFCSRYAIKLYAYLTKFVTWEYSTIYTDSLDFDEYIRPILEYCTPLWSPSRQYLIDELENVQRRFTARILARSGLFHVPYRRRLTLLNASTLALRRTIYDLNLLYNSFAGNIDSNYRKIFTLSNFNNFTRGHPFRLSSERVRTQKFRESFIIRVVRLWNELPGEVIRSSSSSAFNRAIERFLREKGYY</sequence>
<organism evidence="1 2">
    <name type="scientific">Ancylostoma ceylanicum</name>
    <dbReference type="NCBI Taxonomy" id="53326"/>
    <lineage>
        <taxon>Eukaryota</taxon>
        <taxon>Metazoa</taxon>
        <taxon>Ecdysozoa</taxon>
        <taxon>Nematoda</taxon>
        <taxon>Chromadorea</taxon>
        <taxon>Rhabditida</taxon>
        <taxon>Rhabditina</taxon>
        <taxon>Rhabditomorpha</taxon>
        <taxon>Strongyloidea</taxon>
        <taxon>Ancylostomatidae</taxon>
        <taxon>Ancylostomatinae</taxon>
        <taxon>Ancylostoma</taxon>
    </lineage>
</organism>
<evidence type="ECO:0000313" key="1">
    <source>
        <dbReference type="EMBL" id="EYC12953.1"/>
    </source>
</evidence>
<dbReference type="PANTHER" id="PTHR21459">
    <property type="entry name" value="PROTEIN CBG08968"/>
    <property type="match status" value="1"/>
</dbReference>
<dbReference type="AlphaFoldDB" id="A0A016UEC4"/>
<reference evidence="2" key="1">
    <citation type="journal article" date="2015" name="Nat. Genet.">
        <title>The genome and transcriptome of the zoonotic hookworm Ancylostoma ceylanicum identify infection-specific gene families.</title>
        <authorList>
            <person name="Schwarz E.M."/>
            <person name="Hu Y."/>
            <person name="Antoshechkin I."/>
            <person name="Miller M.M."/>
            <person name="Sternberg P.W."/>
            <person name="Aroian R.V."/>
        </authorList>
    </citation>
    <scope>NUCLEOTIDE SEQUENCE</scope>
    <source>
        <strain evidence="2">HY135</strain>
    </source>
</reference>
<dbReference type="STRING" id="53326.A0A016UEC4"/>
<accession>A0A016UEC4</accession>
<protein>
    <submittedName>
        <fullName evidence="1">Uncharacterized protein</fullName>
    </submittedName>
</protein>
<proteinExistence type="predicted"/>
<name>A0A016UEC4_9BILA</name>
<comment type="caution">
    <text evidence="1">The sequence shown here is derived from an EMBL/GenBank/DDBJ whole genome shotgun (WGS) entry which is preliminary data.</text>
</comment>
<dbReference type="Proteomes" id="UP000024635">
    <property type="component" value="Unassembled WGS sequence"/>
</dbReference>
<dbReference type="PRINTS" id="PR01345">
    <property type="entry name" value="CERVTRCPTASE"/>
</dbReference>
<evidence type="ECO:0000313" key="2">
    <source>
        <dbReference type="Proteomes" id="UP000024635"/>
    </source>
</evidence>
<dbReference type="PANTHER" id="PTHR21459:SF2">
    <property type="entry name" value="PROTEIN CBG08968"/>
    <property type="match status" value="1"/>
</dbReference>